<proteinExistence type="predicted"/>
<dbReference type="EMBL" id="GBRH01190580">
    <property type="protein sequence ID" value="JAE07316.1"/>
    <property type="molecule type" value="Transcribed_RNA"/>
</dbReference>
<name>A0A0A9FAZ2_ARUDO</name>
<sequence>MEEAGLAPPPVASLTRIRKASRYW</sequence>
<organism evidence="1">
    <name type="scientific">Arundo donax</name>
    <name type="common">Giant reed</name>
    <name type="synonym">Donax arundinaceus</name>
    <dbReference type="NCBI Taxonomy" id="35708"/>
    <lineage>
        <taxon>Eukaryota</taxon>
        <taxon>Viridiplantae</taxon>
        <taxon>Streptophyta</taxon>
        <taxon>Embryophyta</taxon>
        <taxon>Tracheophyta</taxon>
        <taxon>Spermatophyta</taxon>
        <taxon>Magnoliopsida</taxon>
        <taxon>Liliopsida</taxon>
        <taxon>Poales</taxon>
        <taxon>Poaceae</taxon>
        <taxon>PACMAD clade</taxon>
        <taxon>Arundinoideae</taxon>
        <taxon>Arundineae</taxon>
        <taxon>Arundo</taxon>
    </lineage>
</organism>
<evidence type="ECO:0000313" key="1">
    <source>
        <dbReference type="EMBL" id="JAE07316.1"/>
    </source>
</evidence>
<accession>A0A0A9FAZ2</accession>
<reference evidence="1" key="2">
    <citation type="journal article" date="2015" name="Data Brief">
        <title>Shoot transcriptome of the giant reed, Arundo donax.</title>
        <authorList>
            <person name="Barrero R.A."/>
            <person name="Guerrero F.D."/>
            <person name="Moolhuijzen P."/>
            <person name="Goolsby J.A."/>
            <person name="Tidwell J."/>
            <person name="Bellgard S.E."/>
            <person name="Bellgard M.I."/>
        </authorList>
    </citation>
    <scope>NUCLEOTIDE SEQUENCE</scope>
    <source>
        <tissue evidence="1">Shoot tissue taken approximately 20 cm above the soil surface</tissue>
    </source>
</reference>
<dbReference type="AlphaFoldDB" id="A0A0A9FAZ2"/>
<reference evidence="1" key="1">
    <citation type="submission" date="2014-09" db="EMBL/GenBank/DDBJ databases">
        <authorList>
            <person name="Magalhaes I.L.F."/>
            <person name="Oliveira U."/>
            <person name="Santos F.R."/>
            <person name="Vidigal T.H.D.A."/>
            <person name="Brescovit A.D."/>
            <person name="Santos A.J."/>
        </authorList>
    </citation>
    <scope>NUCLEOTIDE SEQUENCE</scope>
    <source>
        <tissue evidence="1">Shoot tissue taken approximately 20 cm above the soil surface</tissue>
    </source>
</reference>
<protein>
    <submittedName>
        <fullName evidence="1">Uncharacterized protein</fullName>
    </submittedName>
</protein>